<evidence type="ECO:0000256" key="2">
    <source>
        <dbReference type="ARBA" id="ARBA00022692"/>
    </source>
</evidence>
<gene>
    <name evidence="7" type="ORF">PENSUB_12394</name>
</gene>
<dbReference type="InterPro" id="IPR011701">
    <property type="entry name" value="MFS"/>
</dbReference>
<evidence type="ECO:0000313" key="7">
    <source>
        <dbReference type="EMBL" id="OKO93331.1"/>
    </source>
</evidence>
<feature type="transmembrane region" description="Helical" evidence="5">
    <location>
        <begin position="12"/>
        <end position="30"/>
    </location>
</feature>
<feature type="transmembrane region" description="Helical" evidence="5">
    <location>
        <begin position="132"/>
        <end position="151"/>
    </location>
</feature>
<feature type="transmembrane region" description="Helical" evidence="5">
    <location>
        <begin position="67"/>
        <end position="89"/>
    </location>
</feature>
<dbReference type="PANTHER" id="PTHR23502">
    <property type="entry name" value="MAJOR FACILITATOR SUPERFAMILY"/>
    <property type="match status" value="1"/>
</dbReference>
<dbReference type="STRING" id="1316194.A0A1Q5SZ73"/>
<evidence type="ECO:0000256" key="5">
    <source>
        <dbReference type="SAM" id="Phobius"/>
    </source>
</evidence>
<evidence type="ECO:0000259" key="6">
    <source>
        <dbReference type="PROSITE" id="PS50850"/>
    </source>
</evidence>
<feature type="transmembrane region" description="Helical" evidence="5">
    <location>
        <begin position="278"/>
        <end position="297"/>
    </location>
</feature>
<evidence type="ECO:0000313" key="8">
    <source>
        <dbReference type="Proteomes" id="UP000186955"/>
    </source>
</evidence>
<feature type="transmembrane region" description="Helical" evidence="5">
    <location>
        <begin position="237"/>
        <end position="257"/>
    </location>
</feature>
<dbReference type="Pfam" id="PF07690">
    <property type="entry name" value="MFS_1"/>
    <property type="match status" value="1"/>
</dbReference>
<keyword evidence="2 5" id="KW-0812">Transmembrane</keyword>
<evidence type="ECO:0000256" key="4">
    <source>
        <dbReference type="ARBA" id="ARBA00023136"/>
    </source>
</evidence>
<protein>
    <recommendedName>
        <fullName evidence="6">Major facilitator superfamily (MFS) profile domain-containing protein</fullName>
    </recommendedName>
</protein>
<dbReference type="EMBL" id="MNBE01000725">
    <property type="protein sequence ID" value="OKO93331.1"/>
    <property type="molecule type" value="Genomic_DNA"/>
</dbReference>
<dbReference type="InterPro" id="IPR020846">
    <property type="entry name" value="MFS_dom"/>
</dbReference>
<name>A0A1Q5SZ73_9EURO</name>
<dbReference type="InterPro" id="IPR036259">
    <property type="entry name" value="MFS_trans_sf"/>
</dbReference>
<proteinExistence type="predicted"/>
<keyword evidence="8" id="KW-1185">Reference proteome</keyword>
<feature type="transmembrane region" description="Helical" evidence="5">
    <location>
        <begin position="303"/>
        <end position="329"/>
    </location>
</feature>
<feature type="transmembrane region" description="Helical" evidence="5">
    <location>
        <begin position="101"/>
        <end position="120"/>
    </location>
</feature>
<dbReference type="Proteomes" id="UP000186955">
    <property type="component" value="Unassembled WGS sequence"/>
</dbReference>
<dbReference type="Gene3D" id="1.20.1250.20">
    <property type="entry name" value="MFS general substrate transporter like domains"/>
    <property type="match status" value="1"/>
</dbReference>
<dbReference type="GO" id="GO:0005886">
    <property type="term" value="C:plasma membrane"/>
    <property type="evidence" value="ECO:0007669"/>
    <property type="project" value="TreeGrafter"/>
</dbReference>
<keyword evidence="4 5" id="KW-0472">Membrane</keyword>
<dbReference type="AlphaFoldDB" id="A0A1Q5SZ73"/>
<feature type="transmembrane region" description="Helical" evidence="5">
    <location>
        <begin position="336"/>
        <end position="359"/>
    </location>
</feature>
<comment type="caution">
    <text evidence="7">The sequence shown here is derived from an EMBL/GenBank/DDBJ whole genome shotgun (WGS) entry which is preliminary data.</text>
</comment>
<keyword evidence="3 5" id="KW-1133">Transmembrane helix</keyword>
<sequence>MQDFGLEGGGQKVLPTAIFLIGYCVGPLVWSPLSETVGRRPVLFWTFTVFVLGTLGCAVAPNWTALLIFRLICGTMAAAPQTVSGGVYADMFSDMKSRGRAMALYMSASSFGPIIGPIISGCSVKYGWRWTFRIDLIICGLTWTALLFLSVDTADQYRTETFAPVLLKKHAKKLRKETGCNRYFAPQELKSDAAFTLAQTITRPLTMLIFEPIILFTAIYVSLAWSMVFFYFQAYPIIFEVGIGAASSCLFALYYDMLFQKAKKLGKRWASGPEYHRLPLSCTAGPLLAISMFWLAWSAKSSIHWIVPVLSGLIFGLAYQTTFISLLTYVTDAYKIYSASALASSVIMRSIAGALFPLAADPLYSKLGVSWATSILGFASIACIPIPFALLYYGPSIRKGSPFCQRLLEEDMNKQSSGTRTPAEA</sequence>
<feature type="transmembrane region" description="Helical" evidence="5">
    <location>
        <begin position="371"/>
        <end position="393"/>
    </location>
</feature>
<dbReference type="GO" id="GO:0022857">
    <property type="term" value="F:transmembrane transporter activity"/>
    <property type="evidence" value="ECO:0007669"/>
    <property type="project" value="InterPro"/>
</dbReference>
<feature type="transmembrane region" description="Helical" evidence="5">
    <location>
        <begin position="42"/>
        <end position="61"/>
    </location>
</feature>
<dbReference type="PANTHER" id="PTHR23502:SF74">
    <property type="entry name" value="MAJOR FACILITATOR SUPERFAMILY (MFS) PROFILE DOMAIN-CONTAINING PROTEIN"/>
    <property type="match status" value="1"/>
</dbReference>
<evidence type="ECO:0000256" key="1">
    <source>
        <dbReference type="ARBA" id="ARBA00004141"/>
    </source>
</evidence>
<evidence type="ECO:0000256" key="3">
    <source>
        <dbReference type="ARBA" id="ARBA00022989"/>
    </source>
</evidence>
<accession>A0A1Q5SZ73</accession>
<comment type="subcellular location">
    <subcellularLocation>
        <location evidence="1">Membrane</location>
        <topology evidence="1">Multi-pass membrane protein</topology>
    </subcellularLocation>
</comment>
<organism evidence="7 8">
    <name type="scientific">Penicillium subrubescens</name>
    <dbReference type="NCBI Taxonomy" id="1316194"/>
    <lineage>
        <taxon>Eukaryota</taxon>
        <taxon>Fungi</taxon>
        <taxon>Dikarya</taxon>
        <taxon>Ascomycota</taxon>
        <taxon>Pezizomycotina</taxon>
        <taxon>Eurotiomycetes</taxon>
        <taxon>Eurotiomycetidae</taxon>
        <taxon>Eurotiales</taxon>
        <taxon>Aspergillaceae</taxon>
        <taxon>Penicillium</taxon>
    </lineage>
</organism>
<reference evidence="7 8" key="1">
    <citation type="submission" date="2016-10" db="EMBL/GenBank/DDBJ databases">
        <title>Genome sequence of the ascomycete fungus Penicillium subrubescens.</title>
        <authorList>
            <person name="De Vries R.P."/>
            <person name="Peng M."/>
            <person name="Dilokpimol A."/>
            <person name="Hilden K."/>
            <person name="Makela M.R."/>
            <person name="Grigoriev I."/>
            <person name="Riley R."/>
            <person name="Granchi Z."/>
        </authorList>
    </citation>
    <scope>NUCLEOTIDE SEQUENCE [LARGE SCALE GENOMIC DNA]</scope>
    <source>
        <strain evidence="7 8">CBS 132785</strain>
    </source>
</reference>
<feature type="domain" description="Major facilitator superfamily (MFS) profile" evidence="6">
    <location>
        <begin position="1"/>
        <end position="397"/>
    </location>
</feature>
<dbReference type="SUPFAM" id="SSF103473">
    <property type="entry name" value="MFS general substrate transporter"/>
    <property type="match status" value="1"/>
</dbReference>
<dbReference type="PROSITE" id="PS50850">
    <property type="entry name" value="MFS"/>
    <property type="match status" value="1"/>
</dbReference>
<feature type="transmembrane region" description="Helical" evidence="5">
    <location>
        <begin position="213"/>
        <end position="231"/>
    </location>
</feature>